<dbReference type="InterPro" id="IPR051797">
    <property type="entry name" value="TrmB-like"/>
</dbReference>
<evidence type="ECO:0000313" key="3">
    <source>
        <dbReference type="EMBL" id="SVC34570.1"/>
    </source>
</evidence>
<evidence type="ECO:0000259" key="2">
    <source>
        <dbReference type="Pfam" id="PF11495"/>
    </source>
</evidence>
<organism evidence="3">
    <name type="scientific">marine metagenome</name>
    <dbReference type="NCBI Taxonomy" id="408172"/>
    <lineage>
        <taxon>unclassified sequences</taxon>
        <taxon>metagenomes</taxon>
        <taxon>ecological metagenomes</taxon>
    </lineage>
</organism>
<feature type="domain" description="Transcription regulator TrmB C-terminal" evidence="2">
    <location>
        <begin position="112"/>
        <end position="230"/>
    </location>
</feature>
<proteinExistence type="predicted"/>
<dbReference type="InterPro" id="IPR036388">
    <property type="entry name" value="WH-like_DNA-bd_sf"/>
</dbReference>
<name>A0A382LD55_9ZZZZ</name>
<dbReference type="Gene3D" id="1.10.10.10">
    <property type="entry name" value="Winged helix-like DNA-binding domain superfamily/Winged helix DNA-binding domain"/>
    <property type="match status" value="1"/>
</dbReference>
<accession>A0A382LD55</accession>
<sequence>MANIEREISTLLERFGFSANAAKAYLSLVNSNPATGYEVSKYSAIPRSAIYGTLTRMEKMGIVSSEGGNPKRYIPLSPSSLIEHLQNLHENQIEDLKLALDKMEMDEEAFDFWHIHGYDNLIYKMREAVNSASTLVIINAWNNEVEKLKKELKAAEARDVNIVIFSFSRIKKPIGTTISYDLDEKDLNEIWKPKVVLVVDNKLTIMGSSSQQNGRAVWTSNPAIIKIASDYIILDITLAGQRLGIDINPIVKNIMQKDEFDLDRLINQAKSDI</sequence>
<dbReference type="PANTHER" id="PTHR34293">
    <property type="entry name" value="HTH-TYPE TRANSCRIPTIONAL REGULATOR TRMBL2"/>
    <property type="match status" value="1"/>
</dbReference>
<evidence type="ECO:0000259" key="1">
    <source>
        <dbReference type="Pfam" id="PF01978"/>
    </source>
</evidence>
<dbReference type="InterPro" id="IPR002831">
    <property type="entry name" value="Tscrpt_reg_TrmB_N"/>
</dbReference>
<dbReference type="EMBL" id="UINC01086266">
    <property type="protein sequence ID" value="SVC34570.1"/>
    <property type="molecule type" value="Genomic_DNA"/>
</dbReference>
<protein>
    <recommendedName>
        <fullName evidence="4">Transcription regulator TrmB N-terminal domain-containing protein</fullName>
    </recommendedName>
</protein>
<dbReference type="SUPFAM" id="SSF46785">
    <property type="entry name" value="Winged helix' DNA-binding domain"/>
    <property type="match status" value="1"/>
</dbReference>
<feature type="domain" description="Transcription regulator TrmB N-terminal" evidence="1">
    <location>
        <begin position="12"/>
        <end position="78"/>
    </location>
</feature>
<dbReference type="InterPro" id="IPR036390">
    <property type="entry name" value="WH_DNA-bd_sf"/>
</dbReference>
<reference evidence="3" key="1">
    <citation type="submission" date="2018-05" db="EMBL/GenBank/DDBJ databases">
        <authorList>
            <person name="Lanie J.A."/>
            <person name="Ng W.-L."/>
            <person name="Kazmierczak K.M."/>
            <person name="Andrzejewski T.M."/>
            <person name="Davidsen T.M."/>
            <person name="Wayne K.J."/>
            <person name="Tettelin H."/>
            <person name="Glass J.I."/>
            <person name="Rusch D."/>
            <person name="Podicherti R."/>
            <person name="Tsui H.-C.T."/>
            <person name="Winkler M.E."/>
        </authorList>
    </citation>
    <scope>NUCLEOTIDE SEQUENCE</scope>
</reference>
<dbReference type="Pfam" id="PF01978">
    <property type="entry name" value="TrmB"/>
    <property type="match status" value="1"/>
</dbReference>
<dbReference type="PANTHER" id="PTHR34293:SF1">
    <property type="entry name" value="HTH-TYPE TRANSCRIPTIONAL REGULATOR TRMBL2"/>
    <property type="match status" value="1"/>
</dbReference>
<dbReference type="InterPro" id="IPR021586">
    <property type="entry name" value="Tscrpt_reg_TrmB_C"/>
</dbReference>
<evidence type="ECO:0008006" key="4">
    <source>
        <dbReference type="Google" id="ProtNLM"/>
    </source>
</evidence>
<gene>
    <name evidence="3" type="ORF">METZ01_LOCUS287424</name>
</gene>
<dbReference type="Pfam" id="PF11495">
    <property type="entry name" value="Regulator_TrmB"/>
    <property type="match status" value="1"/>
</dbReference>
<dbReference type="CDD" id="cd09124">
    <property type="entry name" value="PLDc_like_TrmB_middle"/>
    <property type="match status" value="1"/>
</dbReference>
<dbReference type="AlphaFoldDB" id="A0A382LD55"/>